<evidence type="ECO:0008006" key="4">
    <source>
        <dbReference type="Google" id="ProtNLM"/>
    </source>
</evidence>
<keyword evidence="1" id="KW-0812">Transmembrane</keyword>
<reference evidence="3" key="1">
    <citation type="journal article" date="2019" name="Int. J. Syst. Evol. Microbiol.">
        <title>The Global Catalogue of Microorganisms (GCM) 10K type strain sequencing project: providing services to taxonomists for standard genome sequencing and annotation.</title>
        <authorList>
            <consortium name="The Broad Institute Genomics Platform"/>
            <consortium name="The Broad Institute Genome Sequencing Center for Infectious Disease"/>
            <person name="Wu L."/>
            <person name="Ma J."/>
        </authorList>
    </citation>
    <scope>NUCLEOTIDE SEQUENCE [LARGE SCALE GENOMIC DNA]</scope>
    <source>
        <strain evidence="3">JCM 17137</strain>
    </source>
</reference>
<accession>A0ABP7G971</accession>
<feature type="transmembrane region" description="Helical" evidence="1">
    <location>
        <begin position="105"/>
        <end position="124"/>
    </location>
</feature>
<feature type="transmembrane region" description="Helical" evidence="1">
    <location>
        <begin position="136"/>
        <end position="159"/>
    </location>
</feature>
<feature type="transmembrane region" description="Helical" evidence="1">
    <location>
        <begin position="384"/>
        <end position="405"/>
    </location>
</feature>
<name>A0ABP7G971_9ACTN</name>
<organism evidence="2 3">
    <name type="scientific">Salinactinospora qingdaonensis</name>
    <dbReference type="NCBI Taxonomy" id="702744"/>
    <lineage>
        <taxon>Bacteria</taxon>
        <taxon>Bacillati</taxon>
        <taxon>Actinomycetota</taxon>
        <taxon>Actinomycetes</taxon>
        <taxon>Streptosporangiales</taxon>
        <taxon>Nocardiopsidaceae</taxon>
        <taxon>Salinactinospora</taxon>
    </lineage>
</organism>
<dbReference type="Proteomes" id="UP001500908">
    <property type="component" value="Unassembled WGS sequence"/>
</dbReference>
<feature type="transmembrane region" description="Helical" evidence="1">
    <location>
        <begin position="171"/>
        <end position="193"/>
    </location>
</feature>
<feature type="transmembrane region" description="Helical" evidence="1">
    <location>
        <begin position="284"/>
        <end position="304"/>
    </location>
</feature>
<sequence>MAGTVNLAWRRELAGTFGISQRAVTVIGLALLGLLGAVSAFISGVIPAFDEISPAAARRVHLVALASVTLVAAASAVMFQVLAPRRTSLTVIAQLLPVSRFVTRVGAQLPMVALSVLTTLAMTSPSLKMTLTGGTHLLAGLAAVGALVVTVHAVAIPLFNTAVWALRRARLPLHHGLGIAGAVVLAGAFAAVWHDLAAPAPTSNVWWVLPHRTAAEALSSLPAAAVLAVWTVMALGAGAWAMSVLPEERVDRPSRLLARLPWPSGQAAARVWYELLVLVRAPQYAVAILFAFVGVVAATVLYGATGTEVVRLAASGLFLVFFFAGMQSVGLTLPSHWIGEVLLARPAAWAWPKALACLLAATVAALAALAVAFTTGLLVPATSVSLLLLVLPAWAAAMLAGALVPYSHEQPLSVGLTAVTTTIVYAAATWAAGEVVPSAWLSALVTTAVLLAAYVGVARRMTKRPRHG</sequence>
<dbReference type="EMBL" id="BAABDD010000019">
    <property type="protein sequence ID" value="GAA3754620.1"/>
    <property type="molecule type" value="Genomic_DNA"/>
</dbReference>
<feature type="transmembrane region" description="Helical" evidence="1">
    <location>
        <begin position="354"/>
        <end position="378"/>
    </location>
</feature>
<evidence type="ECO:0000313" key="3">
    <source>
        <dbReference type="Proteomes" id="UP001500908"/>
    </source>
</evidence>
<feature type="transmembrane region" description="Helical" evidence="1">
    <location>
        <begin position="26"/>
        <end position="49"/>
    </location>
</feature>
<feature type="transmembrane region" description="Helical" evidence="1">
    <location>
        <begin position="61"/>
        <end position="84"/>
    </location>
</feature>
<proteinExistence type="predicted"/>
<feature type="transmembrane region" description="Helical" evidence="1">
    <location>
        <begin position="412"/>
        <end position="433"/>
    </location>
</feature>
<gene>
    <name evidence="2" type="ORF">GCM10022402_36640</name>
</gene>
<keyword evidence="1" id="KW-1133">Transmembrane helix</keyword>
<evidence type="ECO:0000313" key="2">
    <source>
        <dbReference type="EMBL" id="GAA3754620.1"/>
    </source>
</evidence>
<keyword evidence="1" id="KW-0472">Membrane</keyword>
<evidence type="ECO:0000256" key="1">
    <source>
        <dbReference type="SAM" id="Phobius"/>
    </source>
</evidence>
<protein>
    <recommendedName>
        <fullName evidence="4">ABC-2 type transport system permease protein</fullName>
    </recommendedName>
</protein>
<comment type="caution">
    <text evidence="2">The sequence shown here is derived from an EMBL/GenBank/DDBJ whole genome shotgun (WGS) entry which is preliminary data.</text>
</comment>
<feature type="transmembrane region" description="Helical" evidence="1">
    <location>
        <begin position="223"/>
        <end position="245"/>
    </location>
</feature>
<feature type="transmembrane region" description="Helical" evidence="1">
    <location>
        <begin position="439"/>
        <end position="457"/>
    </location>
</feature>
<feature type="transmembrane region" description="Helical" evidence="1">
    <location>
        <begin position="310"/>
        <end position="333"/>
    </location>
</feature>
<keyword evidence="3" id="KW-1185">Reference proteome</keyword>